<evidence type="ECO:0000256" key="1">
    <source>
        <dbReference type="SAM" id="MobiDB-lite"/>
    </source>
</evidence>
<dbReference type="EMBL" id="JAINUF010000003">
    <property type="protein sequence ID" value="KAJ8369115.1"/>
    <property type="molecule type" value="Genomic_DNA"/>
</dbReference>
<dbReference type="OrthoDB" id="9879526at2759"/>
<evidence type="ECO:0000313" key="2">
    <source>
        <dbReference type="EMBL" id="KAJ8369115.1"/>
    </source>
</evidence>
<accession>A0A9Q1FXM0</accession>
<evidence type="ECO:0008006" key="4">
    <source>
        <dbReference type="Google" id="ProtNLM"/>
    </source>
</evidence>
<organism evidence="2 3">
    <name type="scientific">Synaphobranchus kaupii</name>
    <name type="common">Kaup's arrowtooth eel</name>
    <dbReference type="NCBI Taxonomy" id="118154"/>
    <lineage>
        <taxon>Eukaryota</taxon>
        <taxon>Metazoa</taxon>
        <taxon>Chordata</taxon>
        <taxon>Craniata</taxon>
        <taxon>Vertebrata</taxon>
        <taxon>Euteleostomi</taxon>
        <taxon>Actinopterygii</taxon>
        <taxon>Neopterygii</taxon>
        <taxon>Teleostei</taxon>
        <taxon>Anguilliformes</taxon>
        <taxon>Synaphobranchidae</taxon>
        <taxon>Synaphobranchus</taxon>
    </lineage>
</organism>
<feature type="compositionally biased region" description="Basic and acidic residues" evidence="1">
    <location>
        <begin position="24"/>
        <end position="35"/>
    </location>
</feature>
<proteinExistence type="predicted"/>
<evidence type="ECO:0000313" key="3">
    <source>
        <dbReference type="Proteomes" id="UP001152622"/>
    </source>
</evidence>
<sequence length="194" mass="21160">MARPQTDGGVDSSGQGGQQSCRMEALRPEGTRPDAWHGGGFHTLQTGYPRRDIATQTAYSAVAHSPRPTPVHAPSAAPSEIAGAPVRESADTEREQGSSVERPRDGQPLPDLLPPRQRPLGEPAGNSNGVDREAEDEASGRVADQLRIIGDEMNAMFLQRRNGPQQLQNWRGLCWGLFTLITDTLSTLYLRRNR</sequence>
<comment type="caution">
    <text evidence="2">The sequence shown here is derived from an EMBL/GenBank/DDBJ whole genome shotgun (WGS) entry which is preliminary data.</text>
</comment>
<dbReference type="Proteomes" id="UP001152622">
    <property type="component" value="Chromosome 3"/>
</dbReference>
<keyword evidence="3" id="KW-1185">Reference proteome</keyword>
<protein>
    <recommendedName>
        <fullName evidence="4">BCL2 binding component 3</fullName>
    </recommendedName>
</protein>
<reference evidence="2" key="1">
    <citation type="journal article" date="2023" name="Science">
        <title>Genome structures resolve the early diversification of teleost fishes.</title>
        <authorList>
            <person name="Parey E."/>
            <person name="Louis A."/>
            <person name="Montfort J."/>
            <person name="Bouchez O."/>
            <person name="Roques C."/>
            <person name="Iampietro C."/>
            <person name="Lluch J."/>
            <person name="Castinel A."/>
            <person name="Donnadieu C."/>
            <person name="Desvignes T."/>
            <person name="Floi Bucao C."/>
            <person name="Jouanno E."/>
            <person name="Wen M."/>
            <person name="Mejri S."/>
            <person name="Dirks R."/>
            <person name="Jansen H."/>
            <person name="Henkel C."/>
            <person name="Chen W.J."/>
            <person name="Zahm M."/>
            <person name="Cabau C."/>
            <person name="Klopp C."/>
            <person name="Thompson A.W."/>
            <person name="Robinson-Rechavi M."/>
            <person name="Braasch I."/>
            <person name="Lecointre G."/>
            <person name="Bobe J."/>
            <person name="Postlethwait J.H."/>
            <person name="Berthelot C."/>
            <person name="Roest Crollius H."/>
            <person name="Guiguen Y."/>
        </authorList>
    </citation>
    <scope>NUCLEOTIDE SEQUENCE</scope>
    <source>
        <strain evidence="2">WJC10195</strain>
    </source>
</reference>
<feature type="region of interest" description="Disordered" evidence="1">
    <location>
        <begin position="1"/>
        <end position="141"/>
    </location>
</feature>
<feature type="compositionally biased region" description="Basic and acidic residues" evidence="1">
    <location>
        <begin position="88"/>
        <end position="105"/>
    </location>
</feature>
<gene>
    <name evidence="2" type="ORF">SKAU_G00091430</name>
</gene>
<name>A0A9Q1FXM0_SYNKA</name>
<dbReference type="AlphaFoldDB" id="A0A9Q1FXM0"/>